<reference evidence="7 8" key="1">
    <citation type="submission" date="2024-02" db="EMBL/GenBank/DDBJ databases">
        <title>De novo assembly and annotation of 12 fungi associated with fruit tree decline syndrome in Ontario, Canada.</title>
        <authorList>
            <person name="Sulman M."/>
            <person name="Ellouze W."/>
            <person name="Ilyukhin E."/>
        </authorList>
    </citation>
    <scope>NUCLEOTIDE SEQUENCE [LARGE SCALE GENOMIC DNA]</scope>
    <source>
        <strain evidence="7 8">M169</strain>
    </source>
</reference>
<evidence type="ECO:0000256" key="2">
    <source>
        <dbReference type="ARBA" id="ARBA00022833"/>
    </source>
</evidence>
<evidence type="ECO:0000256" key="3">
    <source>
        <dbReference type="ARBA" id="ARBA00023015"/>
    </source>
</evidence>
<organism evidence="7 8">
    <name type="scientific">Diaporthe eres</name>
    <name type="common">Phomopsis oblonga</name>
    <dbReference type="NCBI Taxonomy" id="83184"/>
    <lineage>
        <taxon>Eukaryota</taxon>
        <taxon>Fungi</taxon>
        <taxon>Dikarya</taxon>
        <taxon>Ascomycota</taxon>
        <taxon>Pezizomycotina</taxon>
        <taxon>Sordariomycetes</taxon>
        <taxon>Sordariomycetidae</taxon>
        <taxon>Diaporthales</taxon>
        <taxon>Diaporthaceae</taxon>
        <taxon>Diaporthe</taxon>
        <taxon>Diaporthe eres species complex</taxon>
    </lineage>
</organism>
<dbReference type="Proteomes" id="UP001430848">
    <property type="component" value="Unassembled WGS sequence"/>
</dbReference>
<keyword evidence="2" id="KW-0862">Zinc</keyword>
<dbReference type="PANTHER" id="PTHR37534">
    <property type="entry name" value="TRANSCRIPTIONAL ACTIVATOR PROTEIN UGA3"/>
    <property type="match status" value="1"/>
</dbReference>
<evidence type="ECO:0000256" key="5">
    <source>
        <dbReference type="ARBA" id="ARBA00023163"/>
    </source>
</evidence>
<name>A0ABR1PBP9_DIAER</name>
<keyword evidence="8" id="KW-1185">Reference proteome</keyword>
<dbReference type="PANTHER" id="PTHR37534:SF17">
    <property type="entry name" value="ZN(2)-C6 FUNGAL-TYPE DOMAIN-CONTAINING PROTEIN"/>
    <property type="match status" value="1"/>
</dbReference>
<proteinExistence type="predicted"/>
<keyword evidence="5" id="KW-0804">Transcription</keyword>
<keyword evidence="4" id="KW-0238">DNA-binding</keyword>
<keyword evidence="6" id="KW-0539">Nucleus</keyword>
<evidence type="ECO:0000256" key="1">
    <source>
        <dbReference type="ARBA" id="ARBA00004123"/>
    </source>
</evidence>
<dbReference type="InterPro" id="IPR021858">
    <property type="entry name" value="Fun_TF"/>
</dbReference>
<evidence type="ECO:0000256" key="4">
    <source>
        <dbReference type="ARBA" id="ARBA00023125"/>
    </source>
</evidence>
<evidence type="ECO:0000313" key="8">
    <source>
        <dbReference type="Proteomes" id="UP001430848"/>
    </source>
</evidence>
<accession>A0ABR1PBP9</accession>
<comment type="subcellular location">
    <subcellularLocation>
        <location evidence="1">Nucleus</location>
    </subcellularLocation>
</comment>
<dbReference type="Pfam" id="PF11951">
    <property type="entry name" value="Fungal_trans_2"/>
    <property type="match status" value="2"/>
</dbReference>
<dbReference type="EMBL" id="JAKNSF020000021">
    <property type="protein sequence ID" value="KAK7731918.1"/>
    <property type="molecule type" value="Genomic_DNA"/>
</dbReference>
<evidence type="ECO:0000256" key="6">
    <source>
        <dbReference type="ARBA" id="ARBA00023242"/>
    </source>
</evidence>
<evidence type="ECO:0000313" key="7">
    <source>
        <dbReference type="EMBL" id="KAK7731918.1"/>
    </source>
</evidence>
<sequence>MNLPSLLSNPDPRIRLLFKHFSTHVSPVMLMYDDEANGYRRQILPLAHADPIVERAVCVAAAFHLSRQVPELRLPAESGRAAIVSKLSSEVDLSDSTWATLILLIVADLVTGHEHVLTLYKMLVAFLDARGHTGEGGTPLQNFLYNQSKLISLFAYPILGESKAVADFSKFLNGLMASHEQLKQRQRQSVEFLVSTDQLPTSTQGLFDSRTRLYMEITRAATEIYVLRACTPDDTSPGTALPTTRRSETTVLPLLPNLDATETAMDETYSPLESMPDRIAHMRGLFEQVDPSAPGSHTIVWPAFIAAAESREDDNREFFSSILRRLWQSTGYANVLRGLDALPALWERQRRGQRWTAALQELKTVVM</sequence>
<keyword evidence="3" id="KW-0805">Transcription regulation</keyword>
<comment type="caution">
    <text evidence="7">The sequence shown here is derived from an EMBL/GenBank/DDBJ whole genome shotgun (WGS) entry which is preliminary data.</text>
</comment>
<protein>
    <submittedName>
        <fullName evidence="7">Uncharacterized protein</fullName>
    </submittedName>
</protein>
<gene>
    <name evidence="7" type="ORF">SLS63_005216</name>
</gene>